<dbReference type="Pfam" id="PF00498">
    <property type="entry name" value="FHA"/>
    <property type="match status" value="1"/>
</dbReference>
<feature type="chain" id="PRO_5042029184" evidence="3">
    <location>
        <begin position="38"/>
        <end position="526"/>
    </location>
</feature>
<keyword evidence="3" id="KW-0732">Signal</keyword>
<evidence type="ECO:0000313" key="6">
    <source>
        <dbReference type="EMBL" id="MCS3903656.1"/>
    </source>
</evidence>
<dbReference type="InterPro" id="IPR052229">
    <property type="entry name" value="Collagen-VI/PIF"/>
</dbReference>
<evidence type="ECO:0000259" key="5">
    <source>
        <dbReference type="PROSITE" id="PS50234"/>
    </source>
</evidence>
<accession>A0AAE3L1X7</accession>
<feature type="region of interest" description="Disordered" evidence="1">
    <location>
        <begin position="485"/>
        <end position="526"/>
    </location>
</feature>
<feature type="compositionally biased region" description="Acidic residues" evidence="1">
    <location>
        <begin position="489"/>
        <end position="499"/>
    </location>
</feature>
<proteinExistence type="predicted"/>
<sequence>MSPIRQLCSRRFIVGYRRALVCMLALLAVPAWITAGADTQAPPARDVVLVLDNSGSMRDNDPQSLVPATVQQFVAELDADDRVALLVFDQDVELVQDFVRIEAGREQLLTALPAIDYSGQYTDSPAAIERALYMLKNQGRADARRLIVFMTDGIVDTGDVARDAASRDWLLDDLAADAARADIRIFAVAFTNDADFQLIQSLASKTEGDYFRALTAADLGAVFKRINDSLAAAPAAEAQPAPAPEPMIIEVPVEVPAQAPDYSAEERQRTLILSIAATVLCLTLFAILVVLVRRSRADVRPASGNNARALLYDSQGLTGQPVYELGARPTMLGRVDGGDGLDYIVVPETTVGRRHALIEYKDYAFWIVDQNSINGTYVNDRLVTSEMRLKHGDRIRLHKIEFEFAMPDMDDSGMTVVSNTVYERNGMQTQASADGAAASHFDGADLFDVSGGSEVNNDDSTPSAGRITLTEGDYNDAAEVTLLRPSTADADDGADDDDATLAPGMDGTDDDTNGETGNRGDAYRRH</sequence>
<feature type="transmembrane region" description="Helical" evidence="2">
    <location>
        <begin position="271"/>
        <end position="292"/>
    </location>
</feature>
<dbReference type="SMART" id="SM00240">
    <property type="entry name" value="FHA"/>
    <property type="match status" value="1"/>
</dbReference>
<evidence type="ECO:0000313" key="7">
    <source>
        <dbReference type="Proteomes" id="UP001204445"/>
    </source>
</evidence>
<keyword evidence="2" id="KW-0472">Membrane</keyword>
<dbReference type="EMBL" id="JANUCT010000010">
    <property type="protein sequence ID" value="MCS3903656.1"/>
    <property type="molecule type" value="Genomic_DNA"/>
</dbReference>
<dbReference type="SUPFAM" id="SSF53300">
    <property type="entry name" value="vWA-like"/>
    <property type="match status" value="1"/>
</dbReference>
<dbReference type="Proteomes" id="UP001204445">
    <property type="component" value="Unassembled WGS sequence"/>
</dbReference>
<evidence type="ECO:0000256" key="1">
    <source>
        <dbReference type="SAM" id="MobiDB-lite"/>
    </source>
</evidence>
<keyword evidence="2" id="KW-0812">Transmembrane</keyword>
<dbReference type="CDD" id="cd00060">
    <property type="entry name" value="FHA"/>
    <property type="match status" value="1"/>
</dbReference>
<organism evidence="6 7">
    <name type="scientific">Methylohalomonas lacus</name>
    <dbReference type="NCBI Taxonomy" id="398773"/>
    <lineage>
        <taxon>Bacteria</taxon>
        <taxon>Pseudomonadati</taxon>
        <taxon>Pseudomonadota</taxon>
        <taxon>Gammaproteobacteria</taxon>
        <taxon>Methylohalomonadales</taxon>
        <taxon>Methylohalomonadaceae</taxon>
        <taxon>Methylohalomonas</taxon>
    </lineage>
</organism>
<dbReference type="InterPro" id="IPR036465">
    <property type="entry name" value="vWFA_dom_sf"/>
</dbReference>
<comment type="caution">
    <text evidence="6">The sequence shown here is derived from an EMBL/GenBank/DDBJ whole genome shotgun (WGS) entry which is preliminary data.</text>
</comment>
<evidence type="ECO:0000256" key="2">
    <source>
        <dbReference type="SAM" id="Phobius"/>
    </source>
</evidence>
<dbReference type="PANTHER" id="PTHR22588:SF3">
    <property type="entry name" value="VWFA DOMAIN-CONTAINING PROTEIN"/>
    <property type="match status" value="1"/>
</dbReference>
<dbReference type="AlphaFoldDB" id="A0AAE3L1X7"/>
<dbReference type="Pfam" id="PF00092">
    <property type="entry name" value="VWA"/>
    <property type="match status" value="1"/>
</dbReference>
<dbReference type="RefSeq" id="WP_259055580.1">
    <property type="nucleotide sequence ID" value="NZ_JANUCT010000010.1"/>
</dbReference>
<dbReference type="PANTHER" id="PTHR22588">
    <property type="entry name" value="VWFA DOMAIN-CONTAINING PROTEIN"/>
    <property type="match status" value="1"/>
</dbReference>
<protein>
    <submittedName>
        <fullName evidence="6">Uncharacterized protein YegL</fullName>
    </submittedName>
</protein>
<dbReference type="PROSITE" id="PS50006">
    <property type="entry name" value="FHA_DOMAIN"/>
    <property type="match status" value="1"/>
</dbReference>
<reference evidence="6" key="1">
    <citation type="submission" date="2022-08" db="EMBL/GenBank/DDBJ databases">
        <title>Genomic Encyclopedia of Type Strains, Phase III (KMG-III): the genomes of soil and plant-associated and newly described type strains.</title>
        <authorList>
            <person name="Whitman W."/>
        </authorList>
    </citation>
    <scope>NUCLEOTIDE SEQUENCE</scope>
    <source>
        <strain evidence="6">HMT 1</strain>
    </source>
</reference>
<dbReference type="InterPro" id="IPR008984">
    <property type="entry name" value="SMAD_FHA_dom_sf"/>
</dbReference>
<dbReference type="SUPFAM" id="SSF49879">
    <property type="entry name" value="SMAD/FHA domain"/>
    <property type="match status" value="1"/>
</dbReference>
<feature type="signal peptide" evidence="3">
    <location>
        <begin position="1"/>
        <end position="37"/>
    </location>
</feature>
<feature type="domain" description="VWFA" evidence="5">
    <location>
        <begin position="46"/>
        <end position="230"/>
    </location>
</feature>
<dbReference type="InterPro" id="IPR000253">
    <property type="entry name" value="FHA_dom"/>
</dbReference>
<evidence type="ECO:0000259" key="4">
    <source>
        <dbReference type="PROSITE" id="PS50006"/>
    </source>
</evidence>
<name>A0AAE3L1X7_9GAMM</name>
<dbReference type="InterPro" id="IPR002035">
    <property type="entry name" value="VWF_A"/>
</dbReference>
<evidence type="ECO:0000256" key="3">
    <source>
        <dbReference type="SAM" id="SignalP"/>
    </source>
</evidence>
<feature type="domain" description="FHA" evidence="4">
    <location>
        <begin position="330"/>
        <end position="383"/>
    </location>
</feature>
<keyword evidence="2" id="KW-1133">Transmembrane helix</keyword>
<keyword evidence="7" id="KW-1185">Reference proteome</keyword>
<dbReference type="CDD" id="cd00198">
    <property type="entry name" value="vWFA"/>
    <property type="match status" value="1"/>
</dbReference>
<dbReference type="Gene3D" id="2.60.200.20">
    <property type="match status" value="1"/>
</dbReference>
<dbReference type="SMART" id="SM00327">
    <property type="entry name" value="VWA"/>
    <property type="match status" value="1"/>
</dbReference>
<gene>
    <name evidence="6" type="ORF">J2T55_001685</name>
</gene>
<dbReference type="PROSITE" id="PS50234">
    <property type="entry name" value="VWFA"/>
    <property type="match status" value="1"/>
</dbReference>
<dbReference type="Gene3D" id="3.40.50.410">
    <property type="entry name" value="von Willebrand factor, type A domain"/>
    <property type="match status" value="1"/>
</dbReference>